<protein>
    <submittedName>
        <fullName evidence="1">Uncharacterized protein</fullName>
    </submittedName>
</protein>
<dbReference type="Proteomes" id="UP000254841">
    <property type="component" value="Unassembled WGS sequence"/>
</dbReference>
<evidence type="ECO:0000313" key="1">
    <source>
        <dbReference type="EMBL" id="STO96524.1"/>
    </source>
</evidence>
<dbReference type="RefSeq" id="WP_115010854.1">
    <property type="nucleotide sequence ID" value="NZ_UGHV01000001.1"/>
</dbReference>
<organism evidence="1 2">
    <name type="scientific">Helicobacter canis</name>
    <dbReference type="NCBI Taxonomy" id="29419"/>
    <lineage>
        <taxon>Bacteria</taxon>
        <taxon>Pseudomonadati</taxon>
        <taxon>Campylobacterota</taxon>
        <taxon>Epsilonproteobacteria</taxon>
        <taxon>Campylobacterales</taxon>
        <taxon>Helicobacteraceae</taxon>
        <taxon>Helicobacter</taxon>
    </lineage>
</organism>
<gene>
    <name evidence="1" type="ORF">NCTC12410_00337</name>
</gene>
<dbReference type="OrthoDB" id="5328879at2"/>
<dbReference type="AlphaFoldDB" id="A0A377J2S4"/>
<proteinExistence type="predicted"/>
<sequence>MTKQCTLIIQSLESTFDQNEQAKQKVDSRASAYFQGAYTMWIKSVRGFDSTKHCAKCFVGEFIQIKTTHYSKPYELGVGYTFTLDSGVLDSSVSVDGEVLHYFCIVASPYDYNANIHAGFIYAQGHTIERVFKGQKITIENAKEIYFDDSVVREKYAHLPREFTTCRNFWFGAYYYG</sequence>
<accession>A0A377J2S4</accession>
<name>A0A377J2S4_9HELI</name>
<reference evidence="1 2" key="1">
    <citation type="submission" date="2018-06" db="EMBL/GenBank/DDBJ databases">
        <authorList>
            <consortium name="Pathogen Informatics"/>
            <person name="Doyle S."/>
        </authorList>
    </citation>
    <scope>NUCLEOTIDE SEQUENCE [LARGE SCALE GENOMIC DNA]</scope>
    <source>
        <strain evidence="1 2">NCTC12410</strain>
    </source>
</reference>
<evidence type="ECO:0000313" key="2">
    <source>
        <dbReference type="Proteomes" id="UP000254841"/>
    </source>
</evidence>
<dbReference type="EMBL" id="UGHV01000001">
    <property type="protein sequence ID" value="STO96524.1"/>
    <property type="molecule type" value="Genomic_DNA"/>
</dbReference>